<evidence type="ECO:0000313" key="8">
    <source>
        <dbReference type="EnsemblPlants" id="AUR62037659-RA:cds"/>
    </source>
</evidence>
<dbReference type="Pfam" id="PF02984">
    <property type="entry name" value="Cyclin_C"/>
    <property type="match status" value="1"/>
</dbReference>
<keyword evidence="9" id="KW-1185">Reference proteome</keyword>
<keyword evidence="1" id="KW-0132">Cell division</keyword>
<keyword evidence="2 4" id="KW-0195">Cyclin</keyword>
<keyword evidence="3" id="KW-0131">Cell cycle</keyword>
<dbReference type="Gramene" id="AUR62037659-RA">
    <property type="protein sequence ID" value="AUR62037659-RA:cds"/>
    <property type="gene ID" value="AUR62037659"/>
</dbReference>
<dbReference type="Pfam" id="PF00134">
    <property type="entry name" value="Cyclin_N"/>
    <property type="match status" value="1"/>
</dbReference>
<evidence type="ECO:0000256" key="4">
    <source>
        <dbReference type="RuleBase" id="RU000383"/>
    </source>
</evidence>
<dbReference type="GO" id="GO:0051301">
    <property type="term" value="P:cell division"/>
    <property type="evidence" value="ECO:0007669"/>
    <property type="project" value="UniProtKB-KW"/>
</dbReference>
<dbReference type="SUPFAM" id="SSF47954">
    <property type="entry name" value="Cyclin-like"/>
    <property type="match status" value="2"/>
</dbReference>
<sequence>MVLLKEKTVTRQTKTTENWGTSKNVAMSRFKVYSDRQKVSGRRSDDADAKLLWTSLVSKKKVTLPPSTIGTKTKIQVSGAELTRSCHGALAKTKVGRKALADVSNIRRQSSRFEKPSGSRNSVAFGTLTNTASSSRSQAGNLKGNLTRGVAVSNTAVKVATATIKAQRASSNFHRVQVNETIENITRQISKSSNTITRKSFPVMKKASQLDSSDIKGAHPCLCVKPQGDKTSEKLTKKCGFPIKAKVGGKLAPQMSNLSGKVSKEKVNDNFPPKSLRIQTNKDAFGGVKIPVKPIARNRLQISNDHNKSKSKSICNLEKSCGTTPARKVKVANSVAKTLKSTGSREEVAGIGIPAKSSDNLQSQSSETTVSINTGRRKSYTYSLISRSKLLKSSSEVREHELLPNIDDEGNPLEVAEYVDDIYEYYWIMEVHFKFDLMPETLYLTVALLDRYLSVVSIKKNEFQLVGLASLLLASKYEDFWHPRVKDLISISAESYTRKQMLEMEKSILKKLKFRLNLPTAFVFMLRFLKASQSDKRHEHLSFYLIELCLVEYETLRDCAEMILRIHKAASAGLLKVTYDKYIQPEFGGVAAIKPLDTLPL</sequence>
<dbReference type="SMART" id="SM00385">
    <property type="entry name" value="CYCLIN"/>
    <property type="match status" value="1"/>
</dbReference>
<dbReference type="InterPro" id="IPR004367">
    <property type="entry name" value="Cyclin_C-dom"/>
</dbReference>
<reference evidence="8" key="1">
    <citation type="journal article" date="2017" name="Nature">
        <title>The genome of Chenopodium quinoa.</title>
        <authorList>
            <person name="Jarvis D.E."/>
            <person name="Ho Y.S."/>
            <person name="Lightfoot D.J."/>
            <person name="Schmoeckel S.M."/>
            <person name="Li B."/>
            <person name="Borm T.J.A."/>
            <person name="Ohyanagi H."/>
            <person name="Mineta K."/>
            <person name="Michell C.T."/>
            <person name="Saber N."/>
            <person name="Kharbatia N.M."/>
            <person name="Rupper R.R."/>
            <person name="Sharp A.R."/>
            <person name="Dally N."/>
            <person name="Boughton B.A."/>
            <person name="Woo Y.H."/>
            <person name="Gao G."/>
            <person name="Schijlen E.G.W.M."/>
            <person name="Guo X."/>
            <person name="Momin A.A."/>
            <person name="Negrao S."/>
            <person name="Al-Babili S."/>
            <person name="Gehring C."/>
            <person name="Roessner U."/>
            <person name="Jung C."/>
            <person name="Murphy K."/>
            <person name="Arold S.T."/>
            <person name="Gojobori T."/>
            <person name="van der Linden C.G."/>
            <person name="van Loo E.N."/>
            <person name="Jellen E.N."/>
            <person name="Maughan P.J."/>
            <person name="Tester M."/>
        </authorList>
    </citation>
    <scope>NUCLEOTIDE SEQUENCE [LARGE SCALE GENOMIC DNA]</scope>
    <source>
        <strain evidence="8">cv. PI 614886</strain>
    </source>
</reference>
<evidence type="ECO:0000256" key="5">
    <source>
        <dbReference type="SAM" id="MobiDB-lite"/>
    </source>
</evidence>
<organism evidence="8 9">
    <name type="scientific">Chenopodium quinoa</name>
    <name type="common">Quinoa</name>
    <dbReference type="NCBI Taxonomy" id="63459"/>
    <lineage>
        <taxon>Eukaryota</taxon>
        <taxon>Viridiplantae</taxon>
        <taxon>Streptophyta</taxon>
        <taxon>Embryophyta</taxon>
        <taxon>Tracheophyta</taxon>
        <taxon>Spermatophyta</taxon>
        <taxon>Magnoliopsida</taxon>
        <taxon>eudicotyledons</taxon>
        <taxon>Gunneridae</taxon>
        <taxon>Pentapetalae</taxon>
        <taxon>Caryophyllales</taxon>
        <taxon>Chenopodiaceae</taxon>
        <taxon>Chenopodioideae</taxon>
        <taxon>Atripliceae</taxon>
        <taxon>Chenopodium</taxon>
    </lineage>
</organism>
<name>A0A803MZ82_CHEQI</name>
<feature type="compositionally biased region" description="Polar residues" evidence="5">
    <location>
        <begin position="118"/>
        <end position="140"/>
    </location>
</feature>
<dbReference type="GO" id="GO:0044772">
    <property type="term" value="P:mitotic cell cycle phase transition"/>
    <property type="evidence" value="ECO:0007669"/>
    <property type="project" value="InterPro"/>
</dbReference>
<dbReference type="InterPro" id="IPR006671">
    <property type="entry name" value="Cyclin_N"/>
</dbReference>
<evidence type="ECO:0000313" key="9">
    <source>
        <dbReference type="Proteomes" id="UP000596660"/>
    </source>
</evidence>
<evidence type="ECO:0000256" key="2">
    <source>
        <dbReference type="ARBA" id="ARBA00023127"/>
    </source>
</evidence>
<dbReference type="AlphaFoldDB" id="A0A803MZ82"/>
<evidence type="ECO:0008006" key="10">
    <source>
        <dbReference type="Google" id="ProtNLM"/>
    </source>
</evidence>
<proteinExistence type="inferred from homology"/>
<evidence type="ECO:0000259" key="6">
    <source>
        <dbReference type="SMART" id="SM00385"/>
    </source>
</evidence>
<dbReference type="SMART" id="SM01332">
    <property type="entry name" value="Cyclin_C"/>
    <property type="match status" value="1"/>
</dbReference>
<evidence type="ECO:0000259" key="7">
    <source>
        <dbReference type="SMART" id="SM01332"/>
    </source>
</evidence>
<dbReference type="Proteomes" id="UP000596660">
    <property type="component" value="Unplaced"/>
</dbReference>
<feature type="domain" description="Cyclin C-terminal" evidence="7">
    <location>
        <begin position="519"/>
        <end position="596"/>
    </location>
</feature>
<dbReference type="InterPro" id="IPR039361">
    <property type="entry name" value="Cyclin"/>
</dbReference>
<comment type="similarity">
    <text evidence="4">Belongs to the cyclin family.</text>
</comment>
<accession>A0A803MZ82</accession>
<dbReference type="OMA" id="QISNDHN"/>
<feature type="region of interest" description="Disordered" evidence="5">
    <location>
        <begin position="110"/>
        <end position="142"/>
    </location>
</feature>
<dbReference type="Gene3D" id="1.10.472.10">
    <property type="entry name" value="Cyclin-like"/>
    <property type="match status" value="2"/>
</dbReference>
<dbReference type="FunFam" id="1.10.472.10:FF:000057">
    <property type="entry name" value="Cyclin N-terminal domain containing 2"/>
    <property type="match status" value="1"/>
</dbReference>
<reference evidence="8" key="2">
    <citation type="submission" date="2021-03" db="UniProtKB">
        <authorList>
            <consortium name="EnsemblPlants"/>
        </authorList>
    </citation>
    <scope>IDENTIFICATION</scope>
</reference>
<dbReference type="EnsemblPlants" id="AUR62037659-RA">
    <property type="protein sequence ID" value="AUR62037659-RA:cds"/>
    <property type="gene ID" value="AUR62037659"/>
</dbReference>
<dbReference type="InterPro" id="IPR013763">
    <property type="entry name" value="Cyclin-like_dom"/>
</dbReference>
<evidence type="ECO:0000256" key="3">
    <source>
        <dbReference type="ARBA" id="ARBA00023306"/>
    </source>
</evidence>
<feature type="domain" description="Cyclin-like" evidence="6">
    <location>
        <begin position="426"/>
        <end position="510"/>
    </location>
</feature>
<evidence type="ECO:0000256" key="1">
    <source>
        <dbReference type="ARBA" id="ARBA00022618"/>
    </source>
</evidence>
<dbReference type="GO" id="GO:0016538">
    <property type="term" value="F:cyclin-dependent protein serine/threonine kinase regulator activity"/>
    <property type="evidence" value="ECO:0007669"/>
    <property type="project" value="InterPro"/>
</dbReference>
<protein>
    <recommendedName>
        <fullName evidence="10">B-like cyclin</fullName>
    </recommendedName>
</protein>
<dbReference type="InterPro" id="IPR036915">
    <property type="entry name" value="Cyclin-like_sf"/>
</dbReference>
<dbReference type="PANTHER" id="PTHR10177">
    <property type="entry name" value="CYCLINS"/>
    <property type="match status" value="1"/>
</dbReference>